<evidence type="ECO:0000256" key="5">
    <source>
        <dbReference type="ARBA" id="ARBA00012699"/>
    </source>
</evidence>
<organism evidence="11 12">
    <name type="scientific">Fasciola hepatica</name>
    <name type="common">Liver fluke</name>
    <dbReference type="NCBI Taxonomy" id="6192"/>
    <lineage>
        <taxon>Eukaryota</taxon>
        <taxon>Metazoa</taxon>
        <taxon>Spiralia</taxon>
        <taxon>Lophotrochozoa</taxon>
        <taxon>Platyhelminthes</taxon>
        <taxon>Trematoda</taxon>
        <taxon>Digenea</taxon>
        <taxon>Plagiorchiida</taxon>
        <taxon>Echinostomata</taxon>
        <taxon>Echinostomatoidea</taxon>
        <taxon>Fasciolidae</taxon>
        <taxon>Fasciola</taxon>
    </lineage>
</organism>
<evidence type="ECO:0000256" key="8">
    <source>
        <dbReference type="ARBA" id="ARBA00022692"/>
    </source>
</evidence>
<keyword evidence="6" id="KW-0328">Glycosyltransferase</keyword>
<keyword evidence="7" id="KW-0808">Transferase</keyword>
<sequence>MLSAPVHDDYQTFNATTKFSAYGYIYYASLYESESYAISVFLALLSLIGVGATLVLFLMHICAIFYANHYLYQCVRLPLSPSQKERLSCSCRIWRALSQSCRGTSQFVSSLVCRNFSKPVSPPKADNIREHAAESVTVSDPGPVIVHLPRPLIKGTTSPCPPMTVPGVSIIKPLSGVDMNLEINLASYFLLDYPKYELLFCVADETDPACDIVRKLQSVYPHIVSRLIVAEEEIGVNPKINNLQAGYLVCQHDLILISDAGIWMRPDTLTDMVATLLNDPRVGMVHQVPFLTPYLTDSIPNSRTGQEFQASRLLPPHTSARPSFAWIVQLLFFGCWHAKISLCASLLGINCTTGMSCLIRKSILSKVSGFKPFACYLAEDFFLAKHLLDHGWSVRVSHQPAWQNSPSASLNQFWSRLNRWSQLRLSMVFAAYLLEPFSRCLPNALLGSFGFAYIFPDFVDPGVYFLCHMLIWFLMDYILLLHVYPPCVPLCITRFEYLVAWIFSELTAVPNHIGAAFKRELQWRDKTFRVHWGGLAEQVRPRQIVTSESKRDKFHGEFVDSVSVV</sequence>
<dbReference type="Pfam" id="PF13506">
    <property type="entry name" value="Glyco_transf_21"/>
    <property type="match status" value="2"/>
</dbReference>
<keyword evidence="9" id="KW-1133">Transmembrane helix</keyword>
<comment type="subcellular location">
    <subcellularLocation>
        <location evidence="1">Membrane</location>
        <topology evidence="1">Multi-pass membrane protein</topology>
    </subcellularLocation>
</comment>
<proteinExistence type="inferred from homology"/>
<dbReference type="GO" id="GO:0006679">
    <property type="term" value="P:glucosylceramide biosynthetic process"/>
    <property type="evidence" value="ECO:0007669"/>
    <property type="project" value="TreeGrafter"/>
</dbReference>
<evidence type="ECO:0000256" key="3">
    <source>
        <dbReference type="ARBA" id="ARBA00004991"/>
    </source>
</evidence>
<evidence type="ECO:0000256" key="2">
    <source>
        <dbReference type="ARBA" id="ARBA00004760"/>
    </source>
</evidence>
<dbReference type="PANTHER" id="PTHR12726:SF0">
    <property type="entry name" value="CERAMIDE GLUCOSYLTRANSFERASE"/>
    <property type="match status" value="1"/>
</dbReference>
<evidence type="ECO:0000256" key="10">
    <source>
        <dbReference type="ARBA" id="ARBA00023136"/>
    </source>
</evidence>
<dbReference type="SUPFAM" id="SSF53448">
    <property type="entry name" value="Nucleotide-diphospho-sugar transferases"/>
    <property type="match status" value="1"/>
</dbReference>
<keyword evidence="8" id="KW-0812">Transmembrane</keyword>
<evidence type="ECO:0000256" key="4">
    <source>
        <dbReference type="ARBA" id="ARBA00006739"/>
    </source>
</evidence>
<protein>
    <recommendedName>
        <fullName evidence="5">ceramide glucosyltransferase</fullName>
        <ecNumber evidence="5">2.4.1.80</ecNumber>
    </recommendedName>
</protein>
<dbReference type="GO" id="GO:0008120">
    <property type="term" value="F:ceramide glucosyltransferase activity"/>
    <property type="evidence" value="ECO:0007669"/>
    <property type="project" value="UniProtKB-EC"/>
</dbReference>
<evidence type="ECO:0000313" key="11">
    <source>
        <dbReference type="EMBL" id="THD21183.1"/>
    </source>
</evidence>
<evidence type="ECO:0000256" key="1">
    <source>
        <dbReference type="ARBA" id="ARBA00004141"/>
    </source>
</evidence>
<accession>A0A2H1C0F0</accession>
<dbReference type="EC" id="2.4.1.80" evidence="5"/>
<comment type="pathway">
    <text evidence="2">Lipid metabolism; sphingolipid metabolism.</text>
</comment>
<name>A0A2H1C0F0_FASHE</name>
<evidence type="ECO:0000313" key="12">
    <source>
        <dbReference type="Proteomes" id="UP000230066"/>
    </source>
</evidence>
<evidence type="ECO:0000256" key="6">
    <source>
        <dbReference type="ARBA" id="ARBA00022676"/>
    </source>
</evidence>
<evidence type="ECO:0000256" key="9">
    <source>
        <dbReference type="ARBA" id="ARBA00022989"/>
    </source>
</evidence>
<dbReference type="GO" id="GO:0016020">
    <property type="term" value="C:membrane"/>
    <property type="evidence" value="ECO:0007669"/>
    <property type="project" value="UniProtKB-SubCell"/>
</dbReference>
<dbReference type="UniPathway" id="UPA00222"/>
<comment type="caution">
    <text evidence="11">The sequence shown here is derived from an EMBL/GenBank/DDBJ whole genome shotgun (WGS) entry which is preliminary data.</text>
</comment>
<comment type="similarity">
    <text evidence="4">Belongs to the glycosyltransferase 2 family.</text>
</comment>
<comment type="pathway">
    <text evidence="3">Sphingolipid metabolism.</text>
</comment>
<dbReference type="Gene3D" id="3.90.550.10">
    <property type="entry name" value="Spore Coat Polysaccharide Biosynthesis Protein SpsA, Chain A"/>
    <property type="match status" value="1"/>
</dbReference>
<dbReference type="EMBL" id="JXXN02003777">
    <property type="protein sequence ID" value="THD21183.1"/>
    <property type="molecule type" value="Genomic_DNA"/>
</dbReference>
<gene>
    <name evidence="11" type="ORF">D915_007915</name>
</gene>
<dbReference type="PANTHER" id="PTHR12726">
    <property type="entry name" value="CERAMIDE GLUCOSYLTRANSFERASE"/>
    <property type="match status" value="1"/>
</dbReference>
<dbReference type="Proteomes" id="UP000230066">
    <property type="component" value="Unassembled WGS sequence"/>
</dbReference>
<dbReference type="CDD" id="cd02520">
    <property type="entry name" value="Glucosylceramide_synthase"/>
    <property type="match status" value="1"/>
</dbReference>
<dbReference type="InterPro" id="IPR029044">
    <property type="entry name" value="Nucleotide-diphossugar_trans"/>
</dbReference>
<dbReference type="AlphaFoldDB" id="A0A2H1C0F0"/>
<keyword evidence="12" id="KW-1185">Reference proteome</keyword>
<evidence type="ECO:0000256" key="7">
    <source>
        <dbReference type="ARBA" id="ARBA00022679"/>
    </source>
</evidence>
<keyword evidence="10" id="KW-0472">Membrane</keyword>
<reference evidence="11" key="1">
    <citation type="submission" date="2019-03" db="EMBL/GenBank/DDBJ databases">
        <title>Improved annotation for the trematode Fasciola hepatica.</title>
        <authorList>
            <person name="Choi Y.-J."/>
            <person name="Martin J."/>
            <person name="Mitreva M."/>
        </authorList>
    </citation>
    <scope>NUCLEOTIDE SEQUENCE [LARGE SCALE GENOMIC DNA]</scope>
</reference>
<dbReference type="InterPro" id="IPR025993">
    <property type="entry name" value="Ceramide_glucosylTrfase"/>
</dbReference>